<dbReference type="InterPro" id="IPR010982">
    <property type="entry name" value="Lambda_DNA-bd_dom_sf"/>
</dbReference>
<organism evidence="5 6">
    <name type="scientific">Schumannella luteola</name>
    <dbReference type="NCBI Taxonomy" id="472059"/>
    <lineage>
        <taxon>Bacteria</taxon>
        <taxon>Bacillati</taxon>
        <taxon>Actinomycetota</taxon>
        <taxon>Actinomycetes</taxon>
        <taxon>Micrococcales</taxon>
        <taxon>Microbacteriaceae</taxon>
        <taxon>Schumannella</taxon>
    </lineage>
</organism>
<proteinExistence type="predicted"/>
<keyword evidence="1" id="KW-0805">Transcription regulation</keyword>
<dbReference type="GO" id="GO:0000976">
    <property type="term" value="F:transcription cis-regulatory region binding"/>
    <property type="evidence" value="ECO:0007669"/>
    <property type="project" value="TreeGrafter"/>
</dbReference>
<dbReference type="PROSITE" id="PS00356">
    <property type="entry name" value="HTH_LACI_1"/>
    <property type="match status" value="1"/>
</dbReference>
<gene>
    <name evidence="5" type="ORF">BJ979_001005</name>
</gene>
<dbReference type="PANTHER" id="PTHR30146:SF153">
    <property type="entry name" value="LACTOSE OPERON REPRESSOR"/>
    <property type="match status" value="1"/>
</dbReference>
<evidence type="ECO:0000256" key="2">
    <source>
        <dbReference type="ARBA" id="ARBA00023125"/>
    </source>
</evidence>
<evidence type="ECO:0000256" key="3">
    <source>
        <dbReference type="ARBA" id="ARBA00023163"/>
    </source>
</evidence>
<keyword evidence="6" id="KW-1185">Reference proteome</keyword>
<dbReference type="Gene3D" id="3.40.50.2300">
    <property type="match status" value="2"/>
</dbReference>
<dbReference type="SUPFAM" id="SSF47413">
    <property type="entry name" value="lambda repressor-like DNA-binding domains"/>
    <property type="match status" value="1"/>
</dbReference>
<dbReference type="SUPFAM" id="SSF53822">
    <property type="entry name" value="Periplasmic binding protein-like I"/>
    <property type="match status" value="1"/>
</dbReference>
<protein>
    <submittedName>
        <fullName evidence="5">LacI family transcriptional regulator</fullName>
    </submittedName>
</protein>
<evidence type="ECO:0000256" key="1">
    <source>
        <dbReference type="ARBA" id="ARBA00023015"/>
    </source>
</evidence>
<dbReference type="PROSITE" id="PS50932">
    <property type="entry name" value="HTH_LACI_2"/>
    <property type="match status" value="1"/>
</dbReference>
<dbReference type="InterPro" id="IPR000843">
    <property type="entry name" value="HTH_LacI"/>
</dbReference>
<name>A0A852YKW8_9MICO</name>
<comment type="caution">
    <text evidence="5">The sequence shown here is derived from an EMBL/GenBank/DDBJ whole genome shotgun (WGS) entry which is preliminary data.</text>
</comment>
<dbReference type="Pfam" id="PF00356">
    <property type="entry name" value="LacI"/>
    <property type="match status" value="1"/>
</dbReference>
<keyword evidence="3" id="KW-0804">Transcription</keyword>
<dbReference type="InterPro" id="IPR028082">
    <property type="entry name" value="Peripla_BP_I"/>
</dbReference>
<dbReference type="GO" id="GO:0003700">
    <property type="term" value="F:DNA-binding transcription factor activity"/>
    <property type="evidence" value="ECO:0007669"/>
    <property type="project" value="TreeGrafter"/>
</dbReference>
<evidence type="ECO:0000259" key="4">
    <source>
        <dbReference type="PROSITE" id="PS50932"/>
    </source>
</evidence>
<dbReference type="CDD" id="cd06267">
    <property type="entry name" value="PBP1_LacI_sugar_binding-like"/>
    <property type="match status" value="1"/>
</dbReference>
<dbReference type="PANTHER" id="PTHR30146">
    <property type="entry name" value="LACI-RELATED TRANSCRIPTIONAL REPRESSOR"/>
    <property type="match status" value="1"/>
</dbReference>
<reference evidence="5 6" key="1">
    <citation type="submission" date="2020-07" db="EMBL/GenBank/DDBJ databases">
        <title>Sequencing the genomes of 1000 actinobacteria strains.</title>
        <authorList>
            <person name="Klenk H.-P."/>
        </authorList>
    </citation>
    <scope>NUCLEOTIDE SEQUENCE [LARGE SCALE GENOMIC DNA]</scope>
    <source>
        <strain evidence="5 6">DSM 23141</strain>
    </source>
</reference>
<dbReference type="AlphaFoldDB" id="A0A852YKW8"/>
<dbReference type="Proteomes" id="UP000553888">
    <property type="component" value="Unassembled WGS sequence"/>
</dbReference>
<dbReference type="EMBL" id="JACBZY010000001">
    <property type="protein sequence ID" value="NYG98379.1"/>
    <property type="molecule type" value="Genomic_DNA"/>
</dbReference>
<dbReference type="Pfam" id="PF13377">
    <property type="entry name" value="Peripla_BP_3"/>
    <property type="match status" value="1"/>
</dbReference>
<dbReference type="InterPro" id="IPR046335">
    <property type="entry name" value="LacI/GalR-like_sensor"/>
</dbReference>
<dbReference type="SMART" id="SM00354">
    <property type="entry name" value="HTH_LACI"/>
    <property type="match status" value="1"/>
</dbReference>
<evidence type="ECO:0000313" key="5">
    <source>
        <dbReference type="EMBL" id="NYG98379.1"/>
    </source>
</evidence>
<dbReference type="RefSeq" id="WP_179565774.1">
    <property type="nucleotide sequence ID" value="NZ_JACBZY010000001.1"/>
</dbReference>
<keyword evidence="2" id="KW-0238">DNA-binding</keyword>
<sequence>MTQINAETGARVRRVTIVDVAQHAGVSTASASKVLRNAYGVSEAMKQRVQASMDALGYRPHRPARGMRGRTFTLGLLVSDIENPFFSLIADGITSVVRSQGYELLISPGGYDAGSQNAVIDALIDHQMDALVLIGPVVTGADLERIAGEIPLVVVGRHSRSAALDSVSGDDELGSALVVDHLVALGHRRIAFVANQQDSLEPDRPESVRLAGFVEAMARHGLAESAMVVDSRWSLTGGHEAARVIAETAEAVTAVFAGADVTAFGIMSELWERGLRVPDAYSLAGYDNSRMTSIGPIDLTTVDQSGFEMGETAGRLALERIGGRTESRHVLLRPRLILRSTTRSVAAGG</sequence>
<accession>A0A852YKW8</accession>
<evidence type="ECO:0000313" key="6">
    <source>
        <dbReference type="Proteomes" id="UP000553888"/>
    </source>
</evidence>
<dbReference type="CDD" id="cd01392">
    <property type="entry name" value="HTH_LacI"/>
    <property type="match status" value="1"/>
</dbReference>
<feature type="domain" description="HTH lacI-type" evidence="4">
    <location>
        <begin position="15"/>
        <end position="69"/>
    </location>
</feature>
<dbReference type="Gene3D" id="1.10.260.40">
    <property type="entry name" value="lambda repressor-like DNA-binding domains"/>
    <property type="match status" value="1"/>
</dbReference>